<gene>
    <name evidence="3" type="ORF">EVG20_g1449</name>
</gene>
<keyword evidence="4" id="KW-1185">Reference proteome</keyword>
<dbReference type="OrthoDB" id="10561180at2759"/>
<dbReference type="Proteomes" id="UP000298327">
    <property type="component" value="Unassembled WGS sequence"/>
</dbReference>
<feature type="region of interest" description="Disordered" evidence="1">
    <location>
        <begin position="133"/>
        <end position="159"/>
    </location>
</feature>
<comment type="caution">
    <text evidence="3">The sequence shown here is derived from an EMBL/GenBank/DDBJ whole genome shotgun (WGS) entry which is preliminary data.</text>
</comment>
<feature type="region of interest" description="Disordered" evidence="1">
    <location>
        <begin position="204"/>
        <end position="228"/>
    </location>
</feature>
<proteinExistence type="predicted"/>
<name>A0A4Y9ZCN1_9AGAM</name>
<keyword evidence="2" id="KW-0732">Signal</keyword>
<accession>A0A4Y9ZCN1</accession>
<feature type="compositionally biased region" description="Low complexity" evidence="1">
    <location>
        <begin position="209"/>
        <end position="222"/>
    </location>
</feature>
<sequence>MLAYTYIFLLVWSAPISALPVVPRGFINGSLAIPVGNVGAPSILQAFDVNTTVSSNASSTAEPAYPSALIRPLFPEPGPVVSGPGPEILPSGIPLSTLNIPRCVDASILRTISLLTLFHRDFNASVLGGVEDELNGGNSVTDSSSADGTSSADPAHPSARIDSLLHFPPKVDSLSSDPAFRRSKALSFNASAILEGIKSALGGDNSEVTTSSDADSTSSADPAHPRSVSSLRTVCRRLTFGYDNGRVDSVPFSIGPVAGREKTSHPMEIDPAGSSLPYDGSFLHAQLYDISRGRSRLTS</sequence>
<reference evidence="3 4" key="1">
    <citation type="submission" date="2019-02" db="EMBL/GenBank/DDBJ databases">
        <title>Genome sequencing of the rare red list fungi Dentipellis fragilis.</title>
        <authorList>
            <person name="Buettner E."/>
            <person name="Kellner H."/>
        </authorList>
    </citation>
    <scope>NUCLEOTIDE SEQUENCE [LARGE SCALE GENOMIC DNA]</scope>
    <source>
        <strain evidence="3 4">DSM 105465</strain>
    </source>
</reference>
<evidence type="ECO:0000313" key="4">
    <source>
        <dbReference type="Proteomes" id="UP000298327"/>
    </source>
</evidence>
<dbReference type="EMBL" id="SEOQ01000046">
    <property type="protein sequence ID" value="TFY71561.1"/>
    <property type="molecule type" value="Genomic_DNA"/>
</dbReference>
<dbReference type="AlphaFoldDB" id="A0A4Y9ZCN1"/>
<evidence type="ECO:0000256" key="2">
    <source>
        <dbReference type="SAM" id="SignalP"/>
    </source>
</evidence>
<evidence type="ECO:0000313" key="3">
    <source>
        <dbReference type="EMBL" id="TFY71561.1"/>
    </source>
</evidence>
<evidence type="ECO:0000256" key="1">
    <source>
        <dbReference type="SAM" id="MobiDB-lite"/>
    </source>
</evidence>
<feature type="chain" id="PRO_5021350335" evidence="2">
    <location>
        <begin position="19"/>
        <end position="299"/>
    </location>
</feature>
<protein>
    <submittedName>
        <fullName evidence="3">Uncharacterized protein</fullName>
    </submittedName>
</protein>
<feature type="compositionally biased region" description="Low complexity" evidence="1">
    <location>
        <begin position="139"/>
        <end position="153"/>
    </location>
</feature>
<feature type="signal peptide" evidence="2">
    <location>
        <begin position="1"/>
        <end position="18"/>
    </location>
</feature>
<organism evidence="3 4">
    <name type="scientific">Dentipellis fragilis</name>
    <dbReference type="NCBI Taxonomy" id="205917"/>
    <lineage>
        <taxon>Eukaryota</taxon>
        <taxon>Fungi</taxon>
        <taxon>Dikarya</taxon>
        <taxon>Basidiomycota</taxon>
        <taxon>Agaricomycotina</taxon>
        <taxon>Agaricomycetes</taxon>
        <taxon>Russulales</taxon>
        <taxon>Hericiaceae</taxon>
        <taxon>Dentipellis</taxon>
    </lineage>
</organism>